<reference evidence="5" key="1">
    <citation type="journal article" date="2009" name="Rice">
        <title>De Novo Next Generation Sequencing of Plant Genomes.</title>
        <authorList>
            <person name="Rounsley S."/>
            <person name="Marri P.R."/>
            <person name="Yu Y."/>
            <person name="He R."/>
            <person name="Sisneros N."/>
            <person name="Goicoechea J.L."/>
            <person name="Lee S.J."/>
            <person name="Angelova A."/>
            <person name="Kudrna D."/>
            <person name="Luo M."/>
            <person name="Affourtit J."/>
            <person name="Desany B."/>
            <person name="Knight J."/>
            <person name="Niazi F."/>
            <person name="Egholm M."/>
            <person name="Wing R.A."/>
        </authorList>
    </citation>
    <scope>NUCLEOTIDE SEQUENCE [LARGE SCALE GENOMIC DNA]</scope>
    <source>
        <strain evidence="5">cv. IRGC 105608</strain>
    </source>
</reference>
<dbReference type="InterPro" id="IPR000528">
    <property type="entry name" value="Plant_nsLTP"/>
</dbReference>
<keyword evidence="3" id="KW-0732">Signal</keyword>
<dbReference type="HOGENOM" id="CLU_054858_0_0_1"/>
<dbReference type="Pfam" id="PF00234">
    <property type="entry name" value="Tryp_alpha_amyl"/>
    <property type="match status" value="2"/>
</dbReference>
<feature type="domain" description="Bifunctional inhibitor/plant lipid transfer protein/seed storage helical" evidence="4">
    <location>
        <begin position="190"/>
        <end position="274"/>
    </location>
</feature>
<dbReference type="CDD" id="cd01960">
    <property type="entry name" value="nsLTP1"/>
    <property type="match status" value="2"/>
</dbReference>
<dbReference type="PANTHER" id="PTHR33076">
    <property type="entry name" value="NON-SPECIFIC LIPID-TRANSFER PROTEIN 2-RELATED"/>
    <property type="match status" value="1"/>
</dbReference>
<keyword evidence="1" id="KW-0446">Lipid-binding</keyword>
<name>A0A0D3HHF7_9ORYZ</name>
<evidence type="ECO:0000259" key="4">
    <source>
        <dbReference type="SMART" id="SM00499"/>
    </source>
</evidence>
<organism evidence="5">
    <name type="scientific">Oryza barthii</name>
    <dbReference type="NCBI Taxonomy" id="65489"/>
    <lineage>
        <taxon>Eukaryota</taxon>
        <taxon>Viridiplantae</taxon>
        <taxon>Streptophyta</taxon>
        <taxon>Embryophyta</taxon>
        <taxon>Tracheophyta</taxon>
        <taxon>Spermatophyta</taxon>
        <taxon>Magnoliopsida</taxon>
        <taxon>Liliopsida</taxon>
        <taxon>Poales</taxon>
        <taxon>Poaceae</taxon>
        <taxon>BOP clade</taxon>
        <taxon>Oryzoideae</taxon>
        <taxon>Oryzeae</taxon>
        <taxon>Oryzinae</taxon>
        <taxon>Oryza</taxon>
    </lineage>
</organism>
<dbReference type="GO" id="GO:0008289">
    <property type="term" value="F:lipid binding"/>
    <property type="evidence" value="ECO:0007669"/>
    <property type="project" value="UniProtKB-KW"/>
</dbReference>
<dbReference type="Proteomes" id="UP000026960">
    <property type="component" value="Chromosome 11"/>
</dbReference>
<dbReference type="InterPro" id="IPR036312">
    <property type="entry name" value="Bifun_inhib/LTP/seed_sf"/>
</dbReference>
<dbReference type="Gramene" id="OBART11G01020.1">
    <property type="protein sequence ID" value="OBART11G01020.1"/>
    <property type="gene ID" value="OBART11G01020"/>
</dbReference>
<feature type="domain" description="Bifunctional inhibitor/plant lipid transfer protein/seed storage helical" evidence="4">
    <location>
        <begin position="32"/>
        <end position="117"/>
    </location>
</feature>
<evidence type="ECO:0000313" key="5">
    <source>
        <dbReference type="EnsemblPlants" id="OBART11G01020.1"/>
    </source>
</evidence>
<dbReference type="SMART" id="SM00499">
    <property type="entry name" value="AAI"/>
    <property type="match status" value="2"/>
</dbReference>
<feature type="chain" id="PRO_5002276923" description="Non-specific lipid-transfer protein" evidence="3">
    <location>
        <begin position="24"/>
        <end position="278"/>
    </location>
</feature>
<sequence length="278" mass="28143">MAGARRTMALVALVAVVAAAVVAERASAAVSCGDVTSSIAPCLSYVMGRESSPSSSCCSGVRTLNGKASSSADRRTACSCLKNMASSFRNLNMGNAASIPSKCGVSVAFPISTSVDCSNYLKPPTFPGILIDRSHLQQQTSTTHQQQQQVDRSSAHTTKIEMARAQLVLVALVAALLLAGPHTTMAAISCGQVNSAVSPCLSYARGGSGPSAACCSGVRSLNSAASTTADRRTACNCLKNVAGSISGLNAGNAASIPSKCGVSIPYTISPSIDCSSVN</sequence>
<dbReference type="eggNOG" id="ENOG502S4CI">
    <property type="taxonomic scope" value="Eukaryota"/>
</dbReference>
<dbReference type="Gene3D" id="1.10.110.10">
    <property type="entry name" value="Plant lipid-transfer and hydrophobic proteins"/>
    <property type="match status" value="2"/>
</dbReference>
<evidence type="ECO:0000256" key="3">
    <source>
        <dbReference type="SAM" id="SignalP"/>
    </source>
</evidence>
<dbReference type="PRINTS" id="PR00382">
    <property type="entry name" value="LIPIDTRNSFER"/>
</dbReference>
<evidence type="ECO:0000313" key="6">
    <source>
        <dbReference type="Proteomes" id="UP000026960"/>
    </source>
</evidence>
<dbReference type="SUPFAM" id="SSF47699">
    <property type="entry name" value="Bifunctional inhibitor/lipid-transfer protein/seed storage 2S albumin"/>
    <property type="match status" value="2"/>
</dbReference>
<feature type="signal peptide" evidence="3">
    <location>
        <begin position="1"/>
        <end position="23"/>
    </location>
</feature>
<keyword evidence="6" id="KW-1185">Reference proteome</keyword>
<keyword evidence="1" id="KW-0813">Transport</keyword>
<comment type="function">
    <text evidence="1">Plant non-specific lipid-transfer proteins transfer phospholipids as well as galactolipids across membranes. May play a role in wax or cutin deposition in the cell walls of expanding epidermal cells and certain secretory tissues.</text>
</comment>
<evidence type="ECO:0000256" key="2">
    <source>
        <dbReference type="SAM" id="MobiDB-lite"/>
    </source>
</evidence>
<comment type="similarity">
    <text evidence="1">Belongs to the plant LTP family.</text>
</comment>
<dbReference type="GO" id="GO:0006869">
    <property type="term" value="P:lipid transport"/>
    <property type="evidence" value="ECO:0007669"/>
    <property type="project" value="InterPro"/>
</dbReference>
<evidence type="ECO:0000256" key="1">
    <source>
        <dbReference type="RuleBase" id="RU000628"/>
    </source>
</evidence>
<dbReference type="PaxDb" id="65489-OBART11G01020.1"/>
<dbReference type="EnsemblPlants" id="OBART11G01020.1">
    <property type="protein sequence ID" value="OBART11G01020.1"/>
    <property type="gene ID" value="OBART11G01020"/>
</dbReference>
<dbReference type="AlphaFoldDB" id="A0A0D3HHF7"/>
<accession>A0A0D3HHF7</accession>
<dbReference type="InterPro" id="IPR016140">
    <property type="entry name" value="Bifunc_inhib/LTP/seed_store"/>
</dbReference>
<feature type="region of interest" description="Disordered" evidence="2">
    <location>
        <begin position="136"/>
        <end position="156"/>
    </location>
</feature>
<dbReference type="STRING" id="65489.A0A0D3HHF7"/>
<feature type="compositionally biased region" description="Low complexity" evidence="2">
    <location>
        <begin position="137"/>
        <end position="149"/>
    </location>
</feature>
<proteinExistence type="inferred from homology"/>
<dbReference type="PROSITE" id="PS00597">
    <property type="entry name" value="PLANT_LTP"/>
    <property type="match status" value="1"/>
</dbReference>
<reference evidence="5" key="2">
    <citation type="submission" date="2015-03" db="UniProtKB">
        <authorList>
            <consortium name="EnsemblPlants"/>
        </authorList>
    </citation>
    <scope>IDENTIFICATION</scope>
</reference>
<protein>
    <recommendedName>
        <fullName evidence="1">Non-specific lipid-transfer protein</fullName>
    </recommendedName>
</protein>